<feature type="transmembrane region" description="Helical" evidence="9">
    <location>
        <begin position="326"/>
        <end position="343"/>
    </location>
</feature>
<feature type="compositionally biased region" description="Basic and acidic residues" evidence="8">
    <location>
        <begin position="417"/>
        <end position="429"/>
    </location>
</feature>
<evidence type="ECO:0000313" key="11">
    <source>
        <dbReference type="Proteomes" id="UP001321486"/>
    </source>
</evidence>
<feature type="transmembrane region" description="Helical" evidence="9">
    <location>
        <begin position="302"/>
        <end position="320"/>
    </location>
</feature>
<evidence type="ECO:0000256" key="1">
    <source>
        <dbReference type="ARBA" id="ARBA00004651"/>
    </source>
</evidence>
<feature type="transmembrane region" description="Helical" evidence="9">
    <location>
        <begin position="124"/>
        <end position="141"/>
    </location>
</feature>
<feature type="transmembrane region" description="Helical" evidence="9">
    <location>
        <begin position="71"/>
        <end position="89"/>
    </location>
</feature>
<keyword evidence="5 9" id="KW-1133">Transmembrane helix</keyword>
<evidence type="ECO:0000256" key="6">
    <source>
        <dbReference type="ARBA" id="ARBA00023136"/>
    </source>
</evidence>
<proteinExistence type="inferred from homology"/>
<feature type="compositionally biased region" description="Basic residues" evidence="8">
    <location>
        <begin position="449"/>
        <end position="459"/>
    </location>
</feature>
<organism evidence="10 11">
    <name type="scientific">Frondihabitans sucicola</name>
    <dbReference type="NCBI Taxonomy" id="1268041"/>
    <lineage>
        <taxon>Bacteria</taxon>
        <taxon>Bacillati</taxon>
        <taxon>Actinomycetota</taxon>
        <taxon>Actinomycetes</taxon>
        <taxon>Micrococcales</taxon>
        <taxon>Microbacteriaceae</taxon>
        <taxon>Frondihabitans</taxon>
    </lineage>
</organism>
<keyword evidence="3" id="KW-0808">Transferase</keyword>
<protein>
    <submittedName>
        <fullName evidence="10">Membrane protein</fullName>
    </submittedName>
</protein>
<keyword evidence="11" id="KW-1185">Reference proteome</keyword>
<feature type="transmembrane region" description="Helical" evidence="9">
    <location>
        <begin position="20"/>
        <end position="38"/>
    </location>
</feature>
<dbReference type="Proteomes" id="UP001321486">
    <property type="component" value="Chromosome"/>
</dbReference>
<evidence type="ECO:0000256" key="5">
    <source>
        <dbReference type="ARBA" id="ARBA00022989"/>
    </source>
</evidence>
<evidence type="ECO:0000313" key="10">
    <source>
        <dbReference type="EMBL" id="BDZ51112.1"/>
    </source>
</evidence>
<reference evidence="11" key="1">
    <citation type="journal article" date="2019" name="Int. J. Syst. Evol. Microbiol.">
        <title>The Global Catalogue of Microorganisms (GCM) 10K type strain sequencing project: providing services to taxonomists for standard genome sequencing and annotation.</title>
        <authorList>
            <consortium name="The Broad Institute Genomics Platform"/>
            <consortium name="The Broad Institute Genome Sequencing Center for Infectious Disease"/>
            <person name="Wu L."/>
            <person name="Ma J."/>
        </authorList>
    </citation>
    <scope>NUCLEOTIDE SEQUENCE [LARGE SCALE GENOMIC DNA]</scope>
    <source>
        <strain evidence="11">NBRC 108728</strain>
    </source>
</reference>
<evidence type="ECO:0000256" key="9">
    <source>
        <dbReference type="SAM" id="Phobius"/>
    </source>
</evidence>
<keyword evidence="4 9" id="KW-0812">Transmembrane</keyword>
<dbReference type="InterPro" id="IPR018584">
    <property type="entry name" value="GT87"/>
</dbReference>
<evidence type="ECO:0000256" key="3">
    <source>
        <dbReference type="ARBA" id="ARBA00022679"/>
    </source>
</evidence>
<feature type="transmembrane region" description="Helical" evidence="9">
    <location>
        <begin position="161"/>
        <end position="187"/>
    </location>
</feature>
<accession>A0ABN6Y173</accession>
<feature type="transmembrane region" description="Helical" evidence="9">
    <location>
        <begin position="350"/>
        <end position="371"/>
    </location>
</feature>
<feature type="region of interest" description="Disordered" evidence="8">
    <location>
        <begin position="417"/>
        <end position="459"/>
    </location>
</feature>
<comment type="subcellular location">
    <subcellularLocation>
        <location evidence="1">Cell membrane</location>
        <topology evidence="1">Multi-pass membrane protein</topology>
    </subcellularLocation>
</comment>
<keyword evidence="2" id="KW-1003">Cell membrane</keyword>
<dbReference type="EMBL" id="AP027732">
    <property type="protein sequence ID" value="BDZ51112.1"/>
    <property type="molecule type" value="Genomic_DNA"/>
</dbReference>
<evidence type="ECO:0000256" key="8">
    <source>
        <dbReference type="SAM" id="MobiDB-lite"/>
    </source>
</evidence>
<feature type="transmembrane region" description="Helical" evidence="9">
    <location>
        <begin position="194"/>
        <end position="219"/>
    </location>
</feature>
<feature type="transmembrane region" description="Helical" evidence="9">
    <location>
        <begin position="95"/>
        <end position="112"/>
    </location>
</feature>
<gene>
    <name evidence="10" type="ORF">GCM10025867_33530</name>
</gene>
<comment type="similarity">
    <text evidence="7">Belongs to the glycosyltransferase 87 family.</text>
</comment>
<name>A0ABN6Y173_9MICO</name>
<feature type="transmembrane region" description="Helical" evidence="9">
    <location>
        <begin position="272"/>
        <end position="295"/>
    </location>
</feature>
<evidence type="ECO:0000256" key="7">
    <source>
        <dbReference type="ARBA" id="ARBA00024033"/>
    </source>
</evidence>
<feature type="transmembrane region" description="Helical" evidence="9">
    <location>
        <begin position="391"/>
        <end position="412"/>
    </location>
</feature>
<sequence length="459" mass="48197">MAPATLVRMPFARSTVVRAAALWLAFVVVHLWLSVAVLHGPHTPLNDVSTVYRDWIFDGAHGLGWVGLDRVWVYPTVALLPMLLAAVAGFVHYSVVWLLLVALLDAGALALLTRGGTRFRAVGWWWLAFLVLLGPIAVGRIDSITIPIAMAGVLVVSRRPLVAGILLALATWIKVWPAALLLALLIAARRRIDVAAGAVGTSVVVVLVAFFVGGNWAAITGFVGQQTGRGLQIEAPVTTFWLWLEALGVSGVSTAFDQTLLTYQVSGPGVSVAANAMTAVMAVVFLGIVLLGVWASRRGVPASHLLAPLGLALTTAFIVTNKVGSPQYEGWLAVPVVLGLVLARGGARAFVAPAILVSVIAALTQVVYPWGYDALVLADRWMVVLITVRNGLLVALLVVALVRVVAAGRAGADTAEARPRGRGLARGEESGEAATADVAEAHSAGVRAQGRRRGGRIDA</sequence>
<keyword evidence="6 9" id="KW-0472">Membrane</keyword>
<evidence type="ECO:0000256" key="2">
    <source>
        <dbReference type="ARBA" id="ARBA00022475"/>
    </source>
</evidence>
<evidence type="ECO:0000256" key="4">
    <source>
        <dbReference type="ARBA" id="ARBA00022692"/>
    </source>
</evidence>
<dbReference type="Pfam" id="PF09594">
    <property type="entry name" value="GT87"/>
    <property type="match status" value="1"/>
</dbReference>